<organism evidence="1 2">
    <name type="scientific">Candidatus Mailhella merdigallinarum</name>
    <dbReference type="NCBI Taxonomy" id="2838658"/>
    <lineage>
        <taxon>Bacteria</taxon>
        <taxon>Pseudomonadati</taxon>
        <taxon>Thermodesulfobacteriota</taxon>
        <taxon>Desulfovibrionia</taxon>
        <taxon>Desulfovibrionales</taxon>
        <taxon>Desulfovibrionaceae</taxon>
        <taxon>Mailhella</taxon>
    </lineage>
</organism>
<sequence>MKLMIRYKNTLYVDCGSFDEVMNRLRTACPGGRILEAVLPEEVKAMNQIINSLDRVVRDATRQGQFQLAETARELLRHIRSEGRVTMQDADAASFLSDALELLVA</sequence>
<name>A0A9D2HF88_9BACT</name>
<proteinExistence type="predicted"/>
<protein>
    <submittedName>
        <fullName evidence="1">Uncharacterized protein</fullName>
    </submittedName>
</protein>
<dbReference type="Proteomes" id="UP000824225">
    <property type="component" value="Unassembled WGS sequence"/>
</dbReference>
<gene>
    <name evidence="1" type="ORF">H9962_07865</name>
</gene>
<comment type="caution">
    <text evidence="1">The sequence shown here is derived from an EMBL/GenBank/DDBJ whole genome shotgun (WGS) entry which is preliminary data.</text>
</comment>
<reference evidence="1" key="2">
    <citation type="submission" date="2021-04" db="EMBL/GenBank/DDBJ databases">
        <authorList>
            <person name="Gilroy R."/>
        </authorList>
    </citation>
    <scope>NUCLEOTIDE SEQUENCE</scope>
    <source>
        <strain evidence="1">CHK186-16707</strain>
    </source>
</reference>
<dbReference type="EMBL" id="DXAN01000025">
    <property type="protein sequence ID" value="HJA09086.1"/>
    <property type="molecule type" value="Genomic_DNA"/>
</dbReference>
<dbReference type="AlphaFoldDB" id="A0A9D2HF88"/>
<accession>A0A9D2HF88</accession>
<reference evidence="1" key="1">
    <citation type="journal article" date="2021" name="PeerJ">
        <title>Extensive microbial diversity within the chicken gut microbiome revealed by metagenomics and culture.</title>
        <authorList>
            <person name="Gilroy R."/>
            <person name="Ravi A."/>
            <person name="Getino M."/>
            <person name="Pursley I."/>
            <person name="Horton D.L."/>
            <person name="Alikhan N.F."/>
            <person name="Baker D."/>
            <person name="Gharbi K."/>
            <person name="Hall N."/>
            <person name="Watson M."/>
            <person name="Adriaenssens E.M."/>
            <person name="Foster-Nyarko E."/>
            <person name="Jarju S."/>
            <person name="Secka A."/>
            <person name="Antonio M."/>
            <person name="Oren A."/>
            <person name="Chaudhuri R.R."/>
            <person name="La Ragione R."/>
            <person name="Hildebrand F."/>
            <person name="Pallen M.J."/>
        </authorList>
    </citation>
    <scope>NUCLEOTIDE SEQUENCE</scope>
    <source>
        <strain evidence="1">CHK186-16707</strain>
    </source>
</reference>
<evidence type="ECO:0000313" key="1">
    <source>
        <dbReference type="EMBL" id="HJA09086.1"/>
    </source>
</evidence>
<evidence type="ECO:0000313" key="2">
    <source>
        <dbReference type="Proteomes" id="UP000824225"/>
    </source>
</evidence>